<dbReference type="KEGG" id="abac:LuPra_02060"/>
<organism evidence="9 10">
    <name type="scientific">Luteitalea pratensis</name>
    <dbReference type="NCBI Taxonomy" id="1855912"/>
    <lineage>
        <taxon>Bacteria</taxon>
        <taxon>Pseudomonadati</taxon>
        <taxon>Acidobacteriota</taxon>
        <taxon>Vicinamibacteria</taxon>
        <taxon>Vicinamibacterales</taxon>
        <taxon>Vicinamibacteraceae</taxon>
        <taxon>Luteitalea</taxon>
    </lineage>
</organism>
<feature type="domain" description="TonB-dependent transporter Oar-like beta-barrel" evidence="8">
    <location>
        <begin position="331"/>
        <end position="1032"/>
    </location>
</feature>
<dbReference type="SUPFAM" id="SSF56935">
    <property type="entry name" value="Porins"/>
    <property type="match status" value="1"/>
</dbReference>
<dbReference type="GO" id="GO:0009279">
    <property type="term" value="C:cell outer membrane"/>
    <property type="evidence" value="ECO:0007669"/>
    <property type="project" value="UniProtKB-SubCell"/>
</dbReference>
<dbReference type="AlphaFoldDB" id="A0A143PM53"/>
<dbReference type="InterPro" id="IPR036942">
    <property type="entry name" value="Beta-barrel_TonB_sf"/>
</dbReference>
<evidence type="ECO:0000256" key="2">
    <source>
        <dbReference type="ARBA" id="ARBA00022448"/>
    </source>
</evidence>
<evidence type="ECO:0000256" key="1">
    <source>
        <dbReference type="ARBA" id="ARBA00004571"/>
    </source>
</evidence>
<evidence type="ECO:0000256" key="3">
    <source>
        <dbReference type="ARBA" id="ARBA00022452"/>
    </source>
</evidence>
<dbReference type="Gene3D" id="2.40.170.20">
    <property type="entry name" value="TonB-dependent receptor, beta-barrel domain"/>
    <property type="match status" value="1"/>
</dbReference>
<reference evidence="10" key="2">
    <citation type="submission" date="2016-04" db="EMBL/GenBank/DDBJ databases">
        <title>First Complete Genome Sequence of a Subdivision 6 Acidobacterium.</title>
        <authorList>
            <person name="Huang S."/>
            <person name="Vieira S."/>
            <person name="Bunk B."/>
            <person name="Riedel T."/>
            <person name="Sproeer C."/>
            <person name="Overmann J."/>
        </authorList>
    </citation>
    <scope>NUCLEOTIDE SEQUENCE [LARGE SCALE GENOMIC DNA]</scope>
    <source>
        <strain evidence="10">DSM 100886 HEG_-6_39</strain>
    </source>
</reference>
<dbReference type="Pfam" id="PF25183">
    <property type="entry name" value="OMP_b-brl_4"/>
    <property type="match status" value="2"/>
</dbReference>
<protein>
    <recommendedName>
        <fullName evidence="8">TonB-dependent transporter Oar-like beta-barrel domain-containing protein</fullName>
    </recommendedName>
</protein>
<dbReference type="InterPro" id="IPR008969">
    <property type="entry name" value="CarboxyPept-like_regulatory"/>
</dbReference>
<keyword evidence="6" id="KW-0998">Cell outer membrane</keyword>
<keyword evidence="4" id="KW-0812">Transmembrane</keyword>
<name>A0A143PM53_LUTPR</name>
<evidence type="ECO:0000313" key="9">
    <source>
        <dbReference type="EMBL" id="AMY08854.1"/>
    </source>
</evidence>
<evidence type="ECO:0000256" key="4">
    <source>
        <dbReference type="ARBA" id="ARBA00022692"/>
    </source>
</evidence>
<dbReference type="Gene3D" id="2.60.40.1120">
    <property type="entry name" value="Carboxypeptidase-like, regulatory domain"/>
    <property type="match status" value="1"/>
</dbReference>
<dbReference type="PANTHER" id="PTHR30069:SF46">
    <property type="entry name" value="OAR PROTEIN"/>
    <property type="match status" value="1"/>
</dbReference>
<evidence type="ECO:0000256" key="6">
    <source>
        <dbReference type="ARBA" id="ARBA00023237"/>
    </source>
</evidence>
<feature type="domain" description="TonB-dependent transporter Oar-like beta-barrel" evidence="8">
    <location>
        <begin position="236"/>
        <end position="321"/>
    </location>
</feature>
<dbReference type="SUPFAM" id="SSF49464">
    <property type="entry name" value="Carboxypeptidase regulatory domain-like"/>
    <property type="match status" value="1"/>
</dbReference>
<keyword evidence="7" id="KW-0732">Signal</keyword>
<dbReference type="STRING" id="1855912.LuPra_02060"/>
<dbReference type="PANTHER" id="PTHR30069">
    <property type="entry name" value="TONB-DEPENDENT OUTER MEMBRANE RECEPTOR"/>
    <property type="match status" value="1"/>
</dbReference>
<keyword evidence="2" id="KW-0813">Transport</keyword>
<keyword evidence="3" id="KW-1134">Transmembrane beta strand</keyword>
<evidence type="ECO:0000313" key="10">
    <source>
        <dbReference type="Proteomes" id="UP000076079"/>
    </source>
</evidence>
<dbReference type="Pfam" id="PF13620">
    <property type="entry name" value="CarboxypepD_reg"/>
    <property type="match status" value="1"/>
</dbReference>
<gene>
    <name evidence="9" type="ORF">LuPra_02060</name>
</gene>
<dbReference type="Proteomes" id="UP000076079">
    <property type="component" value="Chromosome"/>
</dbReference>
<proteinExistence type="predicted"/>
<keyword evidence="10" id="KW-1185">Reference proteome</keyword>
<dbReference type="OrthoDB" id="97893at2"/>
<comment type="subcellular location">
    <subcellularLocation>
        <location evidence="1">Cell outer membrane</location>
        <topology evidence="1">Multi-pass membrane protein</topology>
    </subcellularLocation>
</comment>
<keyword evidence="5" id="KW-0472">Membrane</keyword>
<evidence type="ECO:0000256" key="7">
    <source>
        <dbReference type="SAM" id="SignalP"/>
    </source>
</evidence>
<dbReference type="InterPro" id="IPR057601">
    <property type="entry name" value="Oar-like_b-barrel"/>
</dbReference>
<sequence precursor="true">MKAVVLVCALAILVPGLCLAQAPAGTIAGVVRDPSSAVVPEARVQAISRATGEVRQTITSEHGEYSFPALLAGEYEVSVAPSGFQRLVRVARTEAGTTTTADLTLQVGDLADSINVDAALPRIRYDSAAVGGVITRDLIERVPLNGRSFLELSKLEPGLQSPTSTNRNRTIVPVLGAPASNVGGPRFTVDGGSVSSVGFGGSQMGFSQEVVQEFQVATVNFDPSAGLSAAGAVNVVTRAGSNDFQGTAFYFLRDHRLAAYPALNRDHDNSDPAFQRQQFGLAMGGPIREGRIFAFGSWERNDQRAVTATTLLIPDFAHLSGITQTPLLGDLASVRVDANITSAHRAFARYSHDRSQAFGPGTAIGPLNAYPSSWSRAAIGADQALLGLTSVLRPTWVSDLRFSYFGISSSIGPGRERDCRDCLGLGAPLISIPEAGLRIGNSSAVDYLGDRFHLSESVTWQGNAHRWRVGVDWEHNSERNFLWRNDPATIVLFSPDAVRAYNTRPDLAAEQRIPLPAAFHTVDDLLQLPLQSLTIGVGEPGVPQENGGDLRRWNTLWLHAQDTWRTHETLTLSYGVGWGFDGVLNDDLEKPPLLAPLFGTDGLGPTRRVWTNVSPTFGLAWTPASDTRTVIRAGAGRYYGTHGLTSSMDAERVALGPPGLQQDFAGTSILNSTPGIPGVAVGRPLNFRGAPTRFTGAHMMAVLAAIRAGLAERLAIADPTVQQIQVSKQASPAIFPVDVPSPSAVHMNAGLQRDVGQGVVLSADLVYRHFVHVPQGGGSFDLNHFDSVRGPVIPECSAAQRDDPQALCSLGPINVQMAPFRFAYKGLLLRADARLPHAVRVLGSYAYSSNTGTNIGNGFNLENWLENRGPAPNDFTHLLNVAGDTQLPWGFQVGFNFAYASAPPFSAYVGGIDFNGDGTAGDLLPGTTVNAFNRGMGRADLERLVDQFNQTHAGEADTQGAVIPRLTLPPRYSFGDNVHGLDLRLSHSFAISPGLRLVVIGEVFNVYNAANLSGHSGDLASAAFGQPVSRAPQAFGSSGPRAFQVATRVSF</sequence>
<evidence type="ECO:0000256" key="5">
    <source>
        <dbReference type="ARBA" id="ARBA00023136"/>
    </source>
</evidence>
<reference evidence="9 10" key="1">
    <citation type="journal article" date="2016" name="Genome Announc.">
        <title>First Complete Genome Sequence of a Subdivision 6 Acidobacterium Strain.</title>
        <authorList>
            <person name="Huang S."/>
            <person name="Vieira S."/>
            <person name="Bunk B."/>
            <person name="Riedel T."/>
            <person name="Sproer C."/>
            <person name="Overmann J."/>
        </authorList>
    </citation>
    <scope>NUCLEOTIDE SEQUENCE [LARGE SCALE GENOMIC DNA]</scope>
    <source>
        <strain evidence="10">DSM 100886 HEG_-6_39</strain>
    </source>
</reference>
<feature type="signal peptide" evidence="7">
    <location>
        <begin position="1"/>
        <end position="20"/>
    </location>
</feature>
<dbReference type="GO" id="GO:0015344">
    <property type="term" value="F:siderophore uptake transmembrane transporter activity"/>
    <property type="evidence" value="ECO:0007669"/>
    <property type="project" value="TreeGrafter"/>
</dbReference>
<evidence type="ECO:0000259" key="8">
    <source>
        <dbReference type="Pfam" id="PF25183"/>
    </source>
</evidence>
<feature type="chain" id="PRO_5007511647" description="TonB-dependent transporter Oar-like beta-barrel domain-containing protein" evidence="7">
    <location>
        <begin position="21"/>
        <end position="1051"/>
    </location>
</feature>
<accession>A0A143PM53</accession>
<dbReference type="EMBL" id="CP015136">
    <property type="protein sequence ID" value="AMY08854.1"/>
    <property type="molecule type" value="Genomic_DNA"/>
</dbReference>
<dbReference type="GO" id="GO:0044718">
    <property type="term" value="P:siderophore transmembrane transport"/>
    <property type="evidence" value="ECO:0007669"/>
    <property type="project" value="TreeGrafter"/>
</dbReference>
<dbReference type="InterPro" id="IPR039426">
    <property type="entry name" value="TonB-dep_rcpt-like"/>
</dbReference>
<dbReference type="RefSeq" id="WP_157898974.1">
    <property type="nucleotide sequence ID" value="NZ_CP015136.1"/>
</dbReference>